<name>A0A521B2G0_9BACT</name>
<organism evidence="3 4">
    <name type="scientific">Balnearium lithotrophicum</name>
    <dbReference type="NCBI Taxonomy" id="223788"/>
    <lineage>
        <taxon>Bacteria</taxon>
        <taxon>Pseudomonadati</taxon>
        <taxon>Aquificota</taxon>
        <taxon>Aquificia</taxon>
        <taxon>Desulfurobacteriales</taxon>
        <taxon>Desulfurobacteriaceae</taxon>
        <taxon>Balnearium</taxon>
    </lineage>
</organism>
<evidence type="ECO:0000313" key="4">
    <source>
        <dbReference type="Proteomes" id="UP000317315"/>
    </source>
</evidence>
<dbReference type="PANTHER" id="PTHR39962">
    <property type="entry name" value="BLL4848 PROTEIN"/>
    <property type="match status" value="1"/>
</dbReference>
<dbReference type="EMBL" id="FXTM01000003">
    <property type="protein sequence ID" value="SMO41292.1"/>
    <property type="molecule type" value="Genomic_DNA"/>
</dbReference>
<dbReference type="RefSeq" id="WP_246051282.1">
    <property type="nucleotide sequence ID" value="NZ_FXTM01000003.1"/>
</dbReference>
<sequence length="277" mass="30934">MQFLIRLRKMQKSRIGLIAGKGELPLEFLKSAKERNVSVVTFALEGITDRKVSELSEETVWIKPFKLGKLLKEIEKRKIERITSLGKIEHKVAFNLSGFDLKAIKVLASVRDFKPETLIRAVFNEIEKLKVDIFSPEEFLEHLLLKKGKVLGITPSEETLREMKRGMEIAREIASLDIGQTVVLKNGTVVAVEGVEGTDECIRRGAELSGKGFIVCKAARKKQDMRIDVPTVGVETVKLVKKLGGKGIAVEGGKTYVVTPEKVEELCKKFKLTFVAL</sequence>
<gene>
    <name evidence="3" type="ORF">SAMN06269117_10393</name>
</gene>
<dbReference type="Proteomes" id="UP000317315">
    <property type="component" value="Unassembled WGS sequence"/>
</dbReference>
<evidence type="ECO:0008006" key="5">
    <source>
        <dbReference type="Google" id="ProtNLM"/>
    </source>
</evidence>
<protein>
    <recommendedName>
        <fullName evidence="5">DUF1009 domain-containing protein</fullName>
    </recommendedName>
</protein>
<dbReference type="InterPro" id="IPR043167">
    <property type="entry name" value="LpxI_C_sf"/>
</dbReference>
<dbReference type="Pfam" id="PF17930">
    <property type="entry name" value="LpxI_N"/>
    <property type="match status" value="1"/>
</dbReference>
<dbReference type="Gene3D" id="3.40.140.80">
    <property type="match status" value="1"/>
</dbReference>
<keyword evidence="4" id="KW-1185">Reference proteome</keyword>
<evidence type="ECO:0000259" key="1">
    <source>
        <dbReference type="Pfam" id="PF06230"/>
    </source>
</evidence>
<dbReference type="InterPro" id="IPR010415">
    <property type="entry name" value="LpxI_C"/>
</dbReference>
<dbReference type="AlphaFoldDB" id="A0A521B2G0"/>
<feature type="domain" description="LpxI C-terminal" evidence="1">
    <location>
        <begin position="147"/>
        <end position="274"/>
    </location>
</feature>
<dbReference type="PANTHER" id="PTHR39962:SF1">
    <property type="entry name" value="LPXI FAMILY PROTEIN"/>
    <property type="match status" value="1"/>
</dbReference>
<accession>A0A521B2G0</accession>
<evidence type="ECO:0000313" key="3">
    <source>
        <dbReference type="EMBL" id="SMO41292.1"/>
    </source>
</evidence>
<reference evidence="3 4" key="1">
    <citation type="submission" date="2017-05" db="EMBL/GenBank/DDBJ databases">
        <authorList>
            <person name="Varghese N."/>
            <person name="Submissions S."/>
        </authorList>
    </citation>
    <scope>NUCLEOTIDE SEQUENCE [LARGE SCALE GENOMIC DNA]</scope>
    <source>
        <strain evidence="3 4">DSM 16304</strain>
    </source>
</reference>
<dbReference type="Pfam" id="PF06230">
    <property type="entry name" value="LpxI_C"/>
    <property type="match status" value="1"/>
</dbReference>
<proteinExistence type="predicted"/>
<evidence type="ECO:0000259" key="2">
    <source>
        <dbReference type="Pfam" id="PF17930"/>
    </source>
</evidence>
<feature type="domain" description="LpxI N-terminal" evidence="2">
    <location>
        <begin position="14"/>
        <end position="143"/>
    </location>
</feature>
<dbReference type="InterPro" id="IPR041255">
    <property type="entry name" value="LpxI_N"/>
</dbReference>
<dbReference type="Gene3D" id="3.40.50.20">
    <property type="match status" value="1"/>
</dbReference>
<dbReference type="InterPro" id="IPR053174">
    <property type="entry name" value="LpxI"/>
</dbReference>